<feature type="signal peptide" evidence="1">
    <location>
        <begin position="1"/>
        <end position="27"/>
    </location>
</feature>
<feature type="chain" id="PRO_5009177304" evidence="1">
    <location>
        <begin position="28"/>
        <end position="434"/>
    </location>
</feature>
<dbReference type="AlphaFoldDB" id="A0A1E5GD37"/>
<evidence type="ECO:0000256" key="1">
    <source>
        <dbReference type="SAM" id="SignalP"/>
    </source>
</evidence>
<comment type="caution">
    <text evidence="2">The sequence shown here is derived from an EMBL/GenBank/DDBJ whole genome shotgun (WGS) entry which is preliminary data.</text>
</comment>
<gene>
    <name evidence="2" type="ORF">BCR25_08960</name>
</gene>
<dbReference type="EMBL" id="MIJY01000043">
    <property type="protein sequence ID" value="OEG10587.1"/>
    <property type="molecule type" value="Genomic_DNA"/>
</dbReference>
<evidence type="ECO:0000313" key="2">
    <source>
        <dbReference type="EMBL" id="OEG10587.1"/>
    </source>
</evidence>
<protein>
    <submittedName>
        <fullName evidence="2">Uncharacterized protein</fullName>
    </submittedName>
</protein>
<dbReference type="RefSeq" id="WP_069664368.1">
    <property type="nucleotide sequence ID" value="NZ_JBHUJJ010000001.1"/>
</dbReference>
<reference evidence="3" key="1">
    <citation type="submission" date="2016-09" db="EMBL/GenBank/DDBJ databases">
        <authorList>
            <person name="Gulvik C.A."/>
        </authorList>
    </citation>
    <scope>NUCLEOTIDE SEQUENCE [LARGE SCALE GENOMIC DNA]</scope>
    <source>
        <strain evidence="3">LMG 8895</strain>
    </source>
</reference>
<proteinExistence type="predicted"/>
<sequence>MVSLKKVFCGALVALGIGLFISQPADAASVLTEGTDLKGYAATITTKNDGTNVLTTKKGEYLLNETAKIYSSSSIVITLNNTKPVTINSINTKCTLELRGNGEMQVQTQDDVAINVGTYFKAFKLTKYGKGKVTASASKIGLKVKNEIQMEGGSVEASGAEYGIYCDNDIKPYYDAVLKGVSSNGTGIYAYRDIYAWKGATVIGEGQVAGARSIIAHIQAEDAGSSITGISHDINSPLSALHADKQMLRAYHGAVVREEYVKPDFKISDEEPLNLTQNYVTVARNMKNMANYDWSSTPESVYLANGGLLGDVTKPFKDGTVIGTRTNSSACVDKNEVTQLKKNGRHEVVFTGTSSHYIVPVLTRHYVDSQLEGNYELYKEEIHYVEVGSLVKVDDFQLDFSWTESTYEGADKTDFIAVKDGTPLEINYKYLAEL</sequence>
<dbReference type="Proteomes" id="UP000095094">
    <property type="component" value="Unassembled WGS sequence"/>
</dbReference>
<organism evidence="2 3">
    <name type="scientific">Enterococcus termitis</name>
    <dbReference type="NCBI Taxonomy" id="332950"/>
    <lineage>
        <taxon>Bacteria</taxon>
        <taxon>Bacillati</taxon>
        <taxon>Bacillota</taxon>
        <taxon>Bacilli</taxon>
        <taxon>Lactobacillales</taxon>
        <taxon>Enterococcaceae</taxon>
        <taxon>Enterococcus</taxon>
    </lineage>
</organism>
<evidence type="ECO:0000313" key="3">
    <source>
        <dbReference type="Proteomes" id="UP000095094"/>
    </source>
</evidence>
<dbReference type="OrthoDB" id="2174819at2"/>
<keyword evidence="1" id="KW-0732">Signal</keyword>
<keyword evidence="3" id="KW-1185">Reference proteome</keyword>
<accession>A0A1E5GD37</accession>
<name>A0A1E5GD37_9ENTE</name>